<comment type="caution">
    <text evidence="1">The sequence shown here is derived from an EMBL/GenBank/DDBJ whole genome shotgun (WGS) entry which is preliminary data.</text>
</comment>
<gene>
    <name evidence="1" type="ORF">KUDE01_026250</name>
</gene>
<protein>
    <submittedName>
        <fullName evidence="1">54 kDa protein</fullName>
    </submittedName>
</protein>
<sequence>MTAVHFLHFCRQKCAEFGPTCFYPMQCMIIPAYERVGGESQRNFPQLLSWLGEGAAAAGPLPSFGQARAHKDSGGYWSCTA</sequence>
<proteinExistence type="predicted"/>
<dbReference type="Proteomes" id="UP001228049">
    <property type="component" value="Unassembled WGS sequence"/>
</dbReference>
<dbReference type="EMBL" id="JASDAP010000025">
    <property type="protein sequence ID" value="KAK1880726.1"/>
    <property type="molecule type" value="Genomic_DNA"/>
</dbReference>
<name>A0AAD9BCP5_DISEL</name>
<evidence type="ECO:0000313" key="1">
    <source>
        <dbReference type="EMBL" id="KAK1880726.1"/>
    </source>
</evidence>
<organism evidence="1 2">
    <name type="scientific">Dissostichus eleginoides</name>
    <name type="common">Patagonian toothfish</name>
    <name type="synonym">Dissostichus amissus</name>
    <dbReference type="NCBI Taxonomy" id="100907"/>
    <lineage>
        <taxon>Eukaryota</taxon>
        <taxon>Metazoa</taxon>
        <taxon>Chordata</taxon>
        <taxon>Craniata</taxon>
        <taxon>Vertebrata</taxon>
        <taxon>Euteleostomi</taxon>
        <taxon>Actinopterygii</taxon>
        <taxon>Neopterygii</taxon>
        <taxon>Teleostei</taxon>
        <taxon>Neoteleostei</taxon>
        <taxon>Acanthomorphata</taxon>
        <taxon>Eupercaria</taxon>
        <taxon>Perciformes</taxon>
        <taxon>Notothenioidei</taxon>
        <taxon>Nototheniidae</taxon>
        <taxon>Dissostichus</taxon>
    </lineage>
</organism>
<accession>A0AAD9BCP5</accession>
<reference evidence="1" key="1">
    <citation type="submission" date="2023-04" db="EMBL/GenBank/DDBJ databases">
        <title>Chromosome-level genome of Chaenocephalus aceratus.</title>
        <authorList>
            <person name="Park H."/>
        </authorList>
    </citation>
    <scope>NUCLEOTIDE SEQUENCE</scope>
    <source>
        <strain evidence="1">DE</strain>
        <tissue evidence="1">Muscle</tissue>
    </source>
</reference>
<evidence type="ECO:0000313" key="2">
    <source>
        <dbReference type="Proteomes" id="UP001228049"/>
    </source>
</evidence>
<dbReference type="AlphaFoldDB" id="A0AAD9BCP5"/>
<keyword evidence="2" id="KW-1185">Reference proteome</keyword>